<feature type="DNA-binding region" description="H-T-H motif" evidence="4">
    <location>
        <begin position="43"/>
        <end position="62"/>
    </location>
</feature>
<dbReference type="EMBL" id="CP096040">
    <property type="protein sequence ID" value="USQ97117.1"/>
    <property type="molecule type" value="Genomic_DNA"/>
</dbReference>
<reference evidence="6 7" key="1">
    <citation type="submission" date="2022-04" db="EMBL/GenBank/DDBJ databases">
        <title>Genome sequence of soybean root-associated Caulobacter segnis RL271.</title>
        <authorList>
            <person name="Longley R."/>
            <person name="Bonito G."/>
            <person name="Trigodet F."/>
            <person name="Crosson S."/>
            <person name="Fiebig A."/>
        </authorList>
    </citation>
    <scope>NUCLEOTIDE SEQUENCE [LARGE SCALE GENOMIC DNA]</scope>
    <source>
        <strain evidence="6 7">RL271</strain>
    </source>
</reference>
<dbReference type="PROSITE" id="PS50977">
    <property type="entry name" value="HTH_TETR_2"/>
    <property type="match status" value="1"/>
</dbReference>
<dbReference type="Gene3D" id="1.10.357.10">
    <property type="entry name" value="Tetracycline Repressor, domain 2"/>
    <property type="match status" value="1"/>
</dbReference>
<dbReference type="InterPro" id="IPR001647">
    <property type="entry name" value="HTH_TetR"/>
</dbReference>
<sequence length="195" mass="20683">MPEDSEAPPEKGTRKPRADSLRNRDLLLGAAKAAFAETGAEAPLEDIARRAGVGIGTLYRHFPTREALVAAVYAREIEQLAASADALLARGPAGQALGDWLNVLIDYMATKRVIAPALRADPGEGSKLYASSGSTILATLQRLTDAAHAAGDIRPDIGFEDILRMMSGLSQGYEQPGWDAGARRLLSVMMAGLRA</sequence>
<dbReference type="InterPro" id="IPR050109">
    <property type="entry name" value="HTH-type_TetR-like_transc_reg"/>
</dbReference>
<name>A0ABY4ZWB5_9CAUL</name>
<dbReference type="InterPro" id="IPR009057">
    <property type="entry name" value="Homeodomain-like_sf"/>
</dbReference>
<evidence type="ECO:0000256" key="2">
    <source>
        <dbReference type="ARBA" id="ARBA00023125"/>
    </source>
</evidence>
<evidence type="ECO:0000313" key="6">
    <source>
        <dbReference type="EMBL" id="USQ97117.1"/>
    </source>
</evidence>
<dbReference type="Proteomes" id="UP001057520">
    <property type="component" value="Chromosome"/>
</dbReference>
<organism evidence="6 7">
    <name type="scientific">Caulobacter segnis</name>
    <dbReference type="NCBI Taxonomy" id="88688"/>
    <lineage>
        <taxon>Bacteria</taxon>
        <taxon>Pseudomonadati</taxon>
        <taxon>Pseudomonadota</taxon>
        <taxon>Alphaproteobacteria</taxon>
        <taxon>Caulobacterales</taxon>
        <taxon>Caulobacteraceae</taxon>
        <taxon>Caulobacter</taxon>
    </lineage>
</organism>
<feature type="domain" description="HTH tetR-type" evidence="5">
    <location>
        <begin position="21"/>
        <end position="80"/>
    </location>
</feature>
<keyword evidence="3" id="KW-0804">Transcription</keyword>
<keyword evidence="7" id="KW-1185">Reference proteome</keyword>
<dbReference type="Pfam" id="PF21597">
    <property type="entry name" value="TetR_C_43"/>
    <property type="match status" value="1"/>
</dbReference>
<dbReference type="PRINTS" id="PR00455">
    <property type="entry name" value="HTHTETR"/>
</dbReference>
<keyword evidence="1" id="KW-0805">Transcription regulation</keyword>
<dbReference type="Pfam" id="PF00440">
    <property type="entry name" value="TetR_N"/>
    <property type="match status" value="1"/>
</dbReference>
<dbReference type="PANTHER" id="PTHR30055:SF234">
    <property type="entry name" value="HTH-TYPE TRANSCRIPTIONAL REGULATOR BETI"/>
    <property type="match status" value="1"/>
</dbReference>
<dbReference type="InterPro" id="IPR036271">
    <property type="entry name" value="Tet_transcr_reg_TetR-rel_C_sf"/>
</dbReference>
<dbReference type="SUPFAM" id="SSF46689">
    <property type="entry name" value="Homeodomain-like"/>
    <property type="match status" value="1"/>
</dbReference>
<accession>A0ABY4ZWB5</accession>
<evidence type="ECO:0000313" key="7">
    <source>
        <dbReference type="Proteomes" id="UP001057520"/>
    </source>
</evidence>
<dbReference type="PANTHER" id="PTHR30055">
    <property type="entry name" value="HTH-TYPE TRANSCRIPTIONAL REGULATOR RUTR"/>
    <property type="match status" value="1"/>
</dbReference>
<gene>
    <name evidence="6" type="ORF">MZV50_06075</name>
</gene>
<protein>
    <submittedName>
        <fullName evidence="6">TetR/AcrR family transcriptional regulator</fullName>
    </submittedName>
</protein>
<dbReference type="InterPro" id="IPR049445">
    <property type="entry name" value="TetR_SbtR-like_C"/>
</dbReference>
<evidence type="ECO:0000256" key="1">
    <source>
        <dbReference type="ARBA" id="ARBA00023015"/>
    </source>
</evidence>
<evidence type="ECO:0000259" key="5">
    <source>
        <dbReference type="PROSITE" id="PS50977"/>
    </source>
</evidence>
<proteinExistence type="predicted"/>
<keyword evidence="2 4" id="KW-0238">DNA-binding</keyword>
<dbReference type="SUPFAM" id="SSF48498">
    <property type="entry name" value="Tetracyclin repressor-like, C-terminal domain"/>
    <property type="match status" value="1"/>
</dbReference>
<evidence type="ECO:0000256" key="4">
    <source>
        <dbReference type="PROSITE-ProRule" id="PRU00335"/>
    </source>
</evidence>
<evidence type="ECO:0000256" key="3">
    <source>
        <dbReference type="ARBA" id="ARBA00023163"/>
    </source>
</evidence>